<sequence length="91" mass="9964">MKTDFERRSPEAVRSSKAVSRITGGACPSSFTPKLVSTLYLSLIEHSRRAGSCHSKEFQKRPFVERFAKTDIGALAAKVCNPEGFSMRAAA</sequence>
<organism evidence="1 2">
    <name type="scientific">Pseudorhodobacter turbinis</name>
    <dbReference type="NCBI Taxonomy" id="2500533"/>
    <lineage>
        <taxon>Bacteria</taxon>
        <taxon>Pseudomonadati</taxon>
        <taxon>Pseudomonadota</taxon>
        <taxon>Alphaproteobacteria</taxon>
        <taxon>Rhodobacterales</taxon>
        <taxon>Paracoccaceae</taxon>
        <taxon>Pseudorhodobacter</taxon>
    </lineage>
</organism>
<dbReference type="EMBL" id="CP039964">
    <property type="protein sequence ID" value="QCO55015.1"/>
    <property type="molecule type" value="Genomic_DNA"/>
</dbReference>
<reference evidence="1 2" key="1">
    <citation type="submission" date="2019-05" db="EMBL/GenBank/DDBJ databases">
        <title>Pseudorhodobacter turbinis sp. nov., isolated from the gut of the Korean turban shell.</title>
        <authorList>
            <person name="Jeong Y.-S."/>
            <person name="Kang W.-R."/>
            <person name="Bae J.-W."/>
        </authorList>
    </citation>
    <scope>NUCLEOTIDE SEQUENCE [LARGE SCALE GENOMIC DNA]</scope>
    <source>
        <strain evidence="1 2">S12M18</strain>
    </source>
</reference>
<dbReference type="Proteomes" id="UP000298631">
    <property type="component" value="Chromosome"/>
</dbReference>
<name>A0A4P8EEZ7_9RHOB</name>
<evidence type="ECO:0000313" key="1">
    <source>
        <dbReference type="EMBL" id="QCO55015.1"/>
    </source>
</evidence>
<keyword evidence="2" id="KW-1185">Reference proteome</keyword>
<gene>
    <name evidence="1" type="ORF">EOK75_03970</name>
</gene>
<accession>A0A4P8EEZ7</accession>
<dbReference type="KEGG" id="pseb:EOK75_03970"/>
<evidence type="ECO:0000313" key="2">
    <source>
        <dbReference type="Proteomes" id="UP000298631"/>
    </source>
</evidence>
<protein>
    <submittedName>
        <fullName evidence="1">Uncharacterized protein</fullName>
    </submittedName>
</protein>
<proteinExistence type="predicted"/>
<dbReference type="AlphaFoldDB" id="A0A4P8EEZ7"/>